<dbReference type="InterPro" id="IPR052374">
    <property type="entry name" value="SERAC1"/>
</dbReference>
<dbReference type="EMBL" id="CALLCH030000018">
    <property type="protein sequence ID" value="CAI4218402.1"/>
    <property type="molecule type" value="Genomic_DNA"/>
</dbReference>
<name>A0A9P1H9A5_9PEZI</name>
<comment type="caution">
    <text evidence="7">The sequence shown here is derived from an EMBL/GenBank/DDBJ whole genome shotgun (WGS) entry which is preliminary data.</text>
</comment>
<organism evidence="7 8">
    <name type="scientific">Parascedosporium putredinis</name>
    <dbReference type="NCBI Taxonomy" id="1442378"/>
    <lineage>
        <taxon>Eukaryota</taxon>
        <taxon>Fungi</taxon>
        <taxon>Dikarya</taxon>
        <taxon>Ascomycota</taxon>
        <taxon>Pezizomycotina</taxon>
        <taxon>Sordariomycetes</taxon>
        <taxon>Hypocreomycetidae</taxon>
        <taxon>Microascales</taxon>
        <taxon>Microascaceae</taxon>
        <taxon>Parascedosporium</taxon>
    </lineage>
</organism>
<dbReference type="OrthoDB" id="1658288at2759"/>
<evidence type="ECO:0000256" key="5">
    <source>
        <dbReference type="ARBA" id="ARBA00023128"/>
    </source>
</evidence>
<gene>
    <name evidence="7" type="ORF">PPNO1_LOCUS7990</name>
</gene>
<protein>
    <submittedName>
        <fullName evidence="7">Uncharacterized protein</fullName>
    </submittedName>
</protein>
<reference evidence="7" key="1">
    <citation type="submission" date="2022-11" db="EMBL/GenBank/DDBJ databases">
        <authorList>
            <person name="Scott C."/>
            <person name="Bruce N."/>
        </authorList>
    </citation>
    <scope>NUCLEOTIDE SEQUENCE</scope>
</reference>
<evidence type="ECO:0000256" key="2">
    <source>
        <dbReference type="ARBA" id="ARBA00004240"/>
    </source>
</evidence>
<keyword evidence="5" id="KW-0496">Mitochondrion</keyword>
<accession>A0A9P1H9A5</accession>
<evidence type="ECO:0000256" key="3">
    <source>
        <dbReference type="ARBA" id="ARBA00004370"/>
    </source>
</evidence>
<dbReference type="AlphaFoldDB" id="A0A9P1H9A5"/>
<dbReference type="GO" id="GO:0005739">
    <property type="term" value="C:mitochondrion"/>
    <property type="evidence" value="ECO:0007669"/>
    <property type="project" value="UniProtKB-SubCell"/>
</dbReference>
<dbReference type="GO" id="GO:0005783">
    <property type="term" value="C:endoplasmic reticulum"/>
    <property type="evidence" value="ECO:0007669"/>
    <property type="project" value="UniProtKB-SubCell"/>
</dbReference>
<dbReference type="PANTHER" id="PTHR48182">
    <property type="entry name" value="PROTEIN SERAC1"/>
    <property type="match status" value="1"/>
</dbReference>
<dbReference type="Proteomes" id="UP000838763">
    <property type="component" value="Unassembled WGS sequence"/>
</dbReference>
<dbReference type="PANTHER" id="PTHR48182:SF2">
    <property type="entry name" value="PROTEIN SERAC1"/>
    <property type="match status" value="1"/>
</dbReference>
<evidence type="ECO:0000313" key="7">
    <source>
        <dbReference type="EMBL" id="CAI4218402.1"/>
    </source>
</evidence>
<sequence length="150" mass="16796">MSVDSDPSAVVSNYWDIYNSTKAIVFFGTPHRGSDAAKWLDMLSTITSNVSGRPKSRFAELLQTHSNGLLEISEDFMPLASSFSIVSFYEEYGEGWWGKVIVGKSSAVMGLPNEDDIMISGTHRSMCRFERGDKRFDAVWRAIRRASRGN</sequence>
<keyword evidence="6" id="KW-0472">Membrane</keyword>
<evidence type="ECO:0000256" key="6">
    <source>
        <dbReference type="ARBA" id="ARBA00023136"/>
    </source>
</evidence>
<keyword evidence="8" id="KW-1185">Reference proteome</keyword>
<keyword evidence="4" id="KW-0256">Endoplasmic reticulum</keyword>
<proteinExistence type="predicted"/>
<comment type="subcellular location">
    <subcellularLocation>
        <location evidence="2">Endoplasmic reticulum</location>
    </subcellularLocation>
    <subcellularLocation>
        <location evidence="3">Membrane</location>
    </subcellularLocation>
    <subcellularLocation>
        <location evidence="1">Mitochondrion</location>
    </subcellularLocation>
</comment>
<dbReference type="GO" id="GO:0016020">
    <property type="term" value="C:membrane"/>
    <property type="evidence" value="ECO:0007669"/>
    <property type="project" value="UniProtKB-SubCell"/>
</dbReference>
<evidence type="ECO:0000256" key="1">
    <source>
        <dbReference type="ARBA" id="ARBA00004173"/>
    </source>
</evidence>
<evidence type="ECO:0000256" key="4">
    <source>
        <dbReference type="ARBA" id="ARBA00022824"/>
    </source>
</evidence>
<evidence type="ECO:0000313" key="8">
    <source>
        <dbReference type="Proteomes" id="UP000838763"/>
    </source>
</evidence>